<keyword evidence="2" id="KW-1185">Reference proteome</keyword>
<evidence type="ECO:0000313" key="1">
    <source>
        <dbReference type="EMBL" id="OUJ18109.1"/>
    </source>
</evidence>
<dbReference type="RefSeq" id="WP_086637407.1">
    <property type="nucleotide sequence ID" value="NZ_MRZU01000004.1"/>
</dbReference>
<proteinExistence type="predicted"/>
<protein>
    <submittedName>
        <fullName evidence="1">Uncharacterized protein</fullName>
    </submittedName>
</protein>
<name>A0A1Y3G9N2_9EURY</name>
<dbReference type="Proteomes" id="UP000195137">
    <property type="component" value="Unassembled WGS sequence"/>
</dbReference>
<gene>
    <name evidence="1" type="ORF">AMET1_1006</name>
</gene>
<accession>A0A1Y3G9N2</accession>
<reference evidence="1 2" key="1">
    <citation type="submission" date="2016-12" db="EMBL/GenBank/DDBJ databases">
        <title>Discovery of methanogenic haloarchaea.</title>
        <authorList>
            <person name="Sorokin D.Y."/>
            <person name="Makarova K.S."/>
            <person name="Abbas B."/>
            <person name="Ferrer M."/>
            <person name="Golyshin P.N."/>
        </authorList>
    </citation>
    <scope>NUCLEOTIDE SEQUENCE [LARGE SCALE GENOMIC DNA]</scope>
    <source>
        <strain evidence="1">AMET1</strain>
    </source>
</reference>
<dbReference type="OrthoDB" id="131404at2157"/>
<sequence>MDEIVDRFKSELSAIDGVGVVRVLSSDEKDRLSEIEKDAEGSVIMGLGRGDNQGIKEGLARDCTVVFSTSGEFRWPKGSNVVIKHMDEVIGEELDDEDEIQRLEESDRNVSVSGTFVLYKDKLSKSALKDGEEPVVLFPPKRFKRLEGVDGCVSPVFGSPCPPADIYLKEVLGIEDDEEQGTAIAGFDFE</sequence>
<dbReference type="AlphaFoldDB" id="A0A1Y3G9N2"/>
<evidence type="ECO:0000313" key="2">
    <source>
        <dbReference type="Proteomes" id="UP000195137"/>
    </source>
</evidence>
<organism evidence="1 2">
    <name type="scientific">Methanonatronarchaeum thermophilum</name>
    <dbReference type="NCBI Taxonomy" id="1927129"/>
    <lineage>
        <taxon>Archaea</taxon>
        <taxon>Methanobacteriati</taxon>
        <taxon>Methanobacteriota</taxon>
        <taxon>Methanonatronarchaeia</taxon>
        <taxon>Methanonatronarchaeales</taxon>
        <taxon>Methanonatronarchaeaceae</taxon>
        <taxon>Methanonatronarchaeum</taxon>
    </lineage>
</organism>
<dbReference type="EMBL" id="MRZU01000004">
    <property type="protein sequence ID" value="OUJ18109.1"/>
    <property type="molecule type" value="Genomic_DNA"/>
</dbReference>
<comment type="caution">
    <text evidence="1">The sequence shown here is derived from an EMBL/GenBank/DDBJ whole genome shotgun (WGS) entry which is preliminary data.</text>
</comment>